<evidence type="ECO:0000256" key="4">
    <source>
        <dbReference type="SAM" id="MobiDB-lite"/>
    </source>
</evidence>
<dbReference type="InterPro" id="IPR015943">
    <property type="entry name" value="WD40/YVTN_repeat-like_dom_sf"/>
</dbReference>
<accession>A0A3D8R273</accession>
<dbReference type="GO" id="GO:0061685">
    <property type="term" value="F:diphthine methylesterase activity"/>
    <property type="evidence" value="ECO:0007669"/>
    <property type="project" value="TreeGrafter"/>
</dbReference>
<dbReference type="EMBL" id="PDLM01000010">
    <property type="protein sequence ID" value="RDW68021.1"/>
    <property type="molecule type" value="Genomic_DNA"/>
</dbReference>
<keyword evidence="6" id="KW-1185">Reference proteome</keyword>
<dbReference type="SUPFAM" id="SSF50978">
    <property type="entry name" value="WD40 repeat-like"/>
    <property type="match status" value="1"/>
</dbReference>
<evidence type="ECO:0008006" key="7">
    <source>
        <dbReference type="Google" id="ProtNLM"/>
    </source>
</evidence>
<evidence type="ECO:0000313" key="5">
    <source>
        <dbReference type="EMBL" id="RDW68021.1"/>
    </source>
</evidence>
<keyword evidence="1" id="KW-0853">WD repeat</keyword>
<dbReference type="PANTHER" id="PTHR46042:SF1">
    <property type="entry name" value="DIPHTHINE METHYLTRANSFERASE"/>
    <property type="match status" value="1"/>
</dbReference>
<evidence type="ECO:0000256" key="1">
    <source>
        <dbReference type="ARBA" id="ARBA00022574"/>
    </source>
</evidence>
<dbReference type="InterPro" id="IPR052415">
    <property type="entry name" value="Diphthine_MTase"/>
</dbReference>
<dbReference type="STRING" id="1849047.A0A3D8R273"/>
<feature type="region of interest" description="Disordered" evidence="4">
    <location>
        <begin position="48"/>
        <end position="72"/>
    </location>
</feature>
<dbReference type="GO" id="GO:0017183">
    <property type="term" value="P:protein histidyl modification to diphthamide"/>
    <property type="evidence" value="ECO:0007669"/>
    <property type="project" value="TreeGrafter"/>
</dbReference>
<dbReference type="PANTHER" id="PTHR46042">
    <property type="entry name" value="DIPHTHINE METHYLTRANSFERASE"/>
    <property type="match status" value="1"/>
</dbReference>
<keyword evidence="2" id="KW-0677">Repeat</keyword>
<protein>
    <recommendedName>
        <fullName evidence="7">WD40 repeat-like protein</fullName>
    </recommendedName>
</protein>
<dbReference type="InterPro" id="IPR036322">
    <property type="entry name" value="WD40_repeat_dom_sf"/>
</dbReference>
<evidence type="ECO:0000256" key="2">
    <source>
        <dbReference type="ARBA" id="ARBA00022737"/>
    </source>
</evidence>
<evidence type="ECO:0000313" key="6">
    <source>
        <dbReference type="Proteomes" id="UP000256645"/>
    </source>
</evidence>
<reference evidence="5 6" key="1">
    <citation type="journal article" date="2018" name="IMA Fungus">
        <title>IMA Genome-F 9: Draft genome sequence of Annulohypoxylon stygium, Aspergillus mulundensis, Berkeleyomyces basicola (syn. Thielaviopsis basicola), Ceratocystis smalleyi, two Cercospora beticola strains, Coleophoma cylindrospora, Fusarium fracticaudum, Phialophora cf. hyalina, and Morchella septimelata.</title>
        <authorList>
            <person name="Wingfield B.D."/>
            <person name="Bills G.F."/>
            <person name="Dong Y."/>
            <person name="Huang W."/>
            <person name="Nel W.J."/>
            <person name="Swalarsk-Parry B.S."/>
            <person name="Vaghefi N."/>
            <person name="Wilken P.M."/>
            <person name="An Z."/>
            <person name="de Beer Z.W."/>
            <person name="De Vos L."/>
            <person name="Chen L."/>
            <person name="Duong T.A."/>
            <person name="Gao Y."/>
            <person name="Hammerbacher A."/>
            <person name="Kikkert J.R."/>
            <person name="Li Y."/>
            <person name="Li H."/>
            <person name="Li K."/>
            <person name="Li Q."/>
            <person name="Liu X."/>
            <person name="Ma X."/>
            <person name="Naidoo K."/>
            <person name="Pethybridge S.J."/>
            <person name="Sun J."/>
            <person name="Steenkamp E.T."/>
            <person name="van der Nest M.A."/>
            <person name="van Wyk S."/>
            <person name="Wingfield M.J."/>
            <person name="Xiong C."/>
            <person name="Yue Q."/>
            <person name="Zhang X."/>
        </authorList>
    </citation>
    <scope>NUCLEOTIDE SEQUENCE [LARGE SCALE GENOMIC DNA]</scope>
    <source>
        <strain evidence="5 6">BP6252</strain>
    </source>
</reference>
<comment type="caution">
    <text evidence="5">The sequence shown here is derived from an EMBL/GenBank/DDBJ whole genome shotgun (WGS) entry which is preliminary data.</text>
</comment>
<dbReference type="Gene3D" id="2.130.10.10">
    <property type="entry name" value="YVTN repeat-like/Quinoprotein amine dehydrogenase"/>
    <property type="match status" value="1"/>
</dbReference>
<proteinExistence type="predicted"/>
<dbReference type="Proteomes" id="UP000256645">
    <property type="component" value="Unassembled WGS sequence"/>
</dbReference>
<name>A0A3D8R273_9HELO</name>
<gene>
    <name evidence="5" type="ORF">BP6252_09417</name>
</gene>
<feature type="compositionally biased region" description="Acidic residues" evidence="4">
    <location>
        <begin position="51"/>
        <end position="63"/>
    </location>
</feature>
<dbReference type="AlphaFoldDB" id="A0A3D8R273"/>
<dbReference type="GO" id="GO:0005737">
    <property type="term" value="C:cytoplasm"/>
    <property type="evidence" value="ECO:0007669"/>
    <property type="project" value="TreeGrafter"/>
</dbReference>
<evidence type="ECO:0000256" key="3">
    <source>
        <dbReference type="ARBA" id="ARBA00043952"/>
    </source>
</evidence>
<comment type="pathway">
    <text evidence="3">Protein modification.</text>
</comment>
<sequence>MATQEEAGSSDPITHLCSTVLDLPPSCIEFSPEAPQYFVIGTYNLQREERGDEGETGDGDEDGGNARVEKKQQSRDGSLIVFKLDGETLSLIQTQSVPSAILDLHFSPHVPSTLCIVTSTGTLSTYSFSPLAATPSGPTTSIDHSLQHISTTQLFTTDTIITSFVFHPSDPELIAVTLTTGAVHLIRNLAPQSTTTPPTISAPVITHSLEAWHCIFTPPPSQTIYSGGDDAKLRSVTFASLPQTEQDVEDISTAIIAASPPNGYRGHEAGVTFILPVPCTQGETQLLLTGSYDDHIRLFSHAQNRMQVLSELYLGGGVWRLKFLDPVEPAAEGRRYRILASCMHAGARVLSLAQGPDGDWGFEILGKVEKHKSMNYGSDFQPVMVEGEDGMRDQRVIVSTSFYDRLLCVWRI</sequence>
<organism evidence="5 6">
    <name type="scientific">Coleophoma cylindrospora</name>
    <dbReference type="NCBI Taxonomy" id="1849047"/>
    <lineage>
        <taxon>Eukaryota</taxon>
        <taxon>Fungi</taxon>
        <taxon>Dikarya</taxon>
        <taxon>Ascomycota</taxon>
        <taxon>Pezizomycotina</taxon>
        <taxon>Leotiomycetes</taxon>
        <taxon>Helotiales</taxon>
        <taxon>Dermateaceae</taxon>
        <taxon>Coleophoma</taxon>
    </lineage>
</organism>
<dbReference type="OrthoDB" id="1930760at2759"/>